<feature type="transmembrane region" description="Helical" evidence="1">
    <location>
        <begin position="12"/>
        <end position="33"/>
    </location>
</feature>
<dbReference type="Ensembl" id="ENSFHET00000029108.1">
    <property type="protein sequence ID" value="ENSFHEP00000019775.1"/>
    <property type="gene ID" value="ENSFHEG00000021679.1"/>
</dbReference>
<dbReference type="SUPFAM" id="SSF49842">
    <property type="entry name" value="TNF-like"/>
    <property type="match status" value="1"/>
</dbReference>
<evidence type="ECO:0000313" key="2">
    <source>
        <dbReference type="Ensembl" id="ENSFHEP00000019775.1"/>
    </source>
</evidence>
<name>A0A3Q2TSN6_FUNHE</name>
<organism evidence="2 3">
    <name type="scientific">Fundulus heteroclitus</name>
    <name type="common">Killifish</name>
    <name type="synonym">Mummichog</name>
    <dbReference type="NCBI Taxonomy" id="8078"/>
    <lineage>
        <taxon>Eukaryota</taxon>
        <taxon>Metazoa</taxon>
        <taxon>Chordata</taxon>
        <taxon>Craniata</taxon>
        <taxon>Vertebrata</taxon>
        <taxon>Euteleostomi</taxon>
        <taxon>Actinopterygii</taxon>
        <taxon>Neopterygii</taxon>
        <taxon>Teleostei</taxon>
        <taxon>Neoteleostei</taxon>
        <taxon>Acanthomorphata</taxon>
        <taxon>Ovalentaria</taxon>
        <taxon>Atherinomorphae</taxon>
        <taxon>Cyprinodontiformes</taxon>
        <taxon>Fundulidae</taxon>
        <taxon>Fundulus</taxon>
    </lineage>
</organism>
<keyword evidence="1" id="KW-1133">Transmembrane helix</keyword>
<dbReference type="Proteomes" id="UP000265000">
    <property type="component" value="Unplaced"/>
</dbReference>
<protein>
    <recommendedName>
        <fullName evidence="4">TNF family profile domain-containing protein</fullName>
    </recommendedName>
</protein>
<accession>A0A3Q2TSN6</accession>
<keyword evidence="3" id="KW-1185">Reference proteome</keyword>
<dbReference type="InterPro" id="IPR008983">
    <property type="entry name" value="Tumour_necrosis_fac-like_dom"/>
</dbReference>
<dbReference type="Gene3D" id="2.60.120.40">
    <property type="match status" value="1"/>
</dbReference>
<evidence type="ECO:0008006" key="4">
    <source>
        <dbReference type="Google" id="ProtNLM"/>
    </source>
</evidence>
<evidence type="ECO:0000256" key="1">
    <source>
        <dbReference type="SAM" id="Phobius"/>
    </source>
</evidence>
<keyword evidence="1" id="KW-0812">Transmembrane</keyword>
<proteinExistence type="predicted"/>
<sequence>MEGPSRSSQKYLLLHVWCGLLTVSLVLMAAFVASNKSKSEEDLVTSSLIMPNNRCRTFSNQRTLPVSSDSDDLFAEFPDVFLFIFLAGWDDPDHEWTARITCASCSLYLHQDSIYMNRSSPARSHFFIYAQVVFSKPEKGDRSVKLVRNPSPGRKEKVEAEVTAGARSVWLGRIVTLTGGDSVSLNISGKYQRDETFWGAFQLH</sequence>
<evidence type="ECO:0000313" key="3">
    <source>
        <dbReference type="Proteomes" id="UP000265000"/>
    </source>
</evidence>
<dbReference type="GeneTree" id="ENSGT00940000171828"/>
<reference evidence="2" key="2">
    <citation type="submission" date="2025-09" db="UniProtKB">
        <authorList>
            <consortium name="Ensembl"/>
        </authorList>
    </citation>
    <scope>IDENTIFICATION</scope>
</reference>
<keyword evidence="1" id="KW-0472">Membrane</keyword>
<reference evidence="2" key="1">
    <citation type="submission" date="2025-08" db="UniProtKB">
        <authorList>
            <consortium name="Ensembl"/>
        </authorList>
    </citation>
    <scope>IDENTIFICATION</scope>
</reference>
<dbReference type="AlphaFoldDB" id="A0A3Q2TSN6"/>